<accession>A0A183FYB7</accession>
<dbReference type="Proteomes" id="UP000050761">
    <property type="component" value="Unassembled WGS sequence"/>
</dbReference>
<keyword evidence="3" id="KW-1185">Reference proteome</keyword>
<dbReference type="InterPro" id="IPR038050">
    <property type="entry name" value="Neuro_actylchol_rec"/>
</dbReference>
<organism evidence="3 4">
    <name type="scientific">Heligmosomoides polygyrus</name>
    <name type="common">Parasitic roundworm</name>
    <dbReference type="NCBI Taxonomy" id="6339"/>
    <lineage>
        <taxon>Eukaryota</taxon>
        <taxon>Metazoa</taxon>
        <taxon>Ecdysozoa</taxon>
        <taxon>Nematoda</taxon>
        <taxon>Chromadorea</taxon>
        <taxon>Rhabditida</taxon>
        <taxon>Rhabditina</taxon>
        <taxon>Rhabditomorpha</taxon>
        <taxon>Strongyloidea</taxon>
        <taxon>Heligmosomidae</taxon>
        <taxon>Heligmosomoides</taxon>
    </lineage>
</organism>
<dbReference type="OrthoDB" id="5852612at2759"/>
<accession>A0A3P8AY09</accession>
<proteinExistence type="predicted"/>
<keyword evidence="1" id="KW-0472">Membrane</keyword>
<feature type="transmembrane region" description="Helical" evidence="1">
    <location>
        <begin position="38"/>
        <end position="59"/>
    </location>
</feature>
<reference evidence="2 3" key="1">
    <citation type="submission" date="2018-11" db="EMBL/GenBank/DDBJ databases">
        <authorList>
            <consortium name="Pathogen Informatics"/>
        </authorList>
    </citation>
    <scope>NUCLEOTIDE SEQUENCE [LARGE SCALE GENOMIC DNA]</scope>
</reference>
<name>A0A183FYB7_HELPZ</name>
<dbReference type="GO" id="GO:0016020">
    <property type="term" value="C:membrane"/>
    <property type="evidence" value="ECO:0007669"/>
    <property type="project" value="InterPro"/>
</dbReference>
<keyword evidence="1" id="KW-0812">Transmembrane</keyword>
<keyword evidence="1" id="KW-1133">Transmembrane helix</keyword>
<dbReference type="GO" id="GO:0006811">
    <property type="term" value="P:monoatomic ion transport"/>
    <property type="evidence" value="ECO:0007669"/>
    <property type="project" value="InterPro"/>
</dbReference>
<evidence type="ECO:0000313" key="3">
    <source>
        <dbReference type="Proteomes" id="UP000050761"/>
    </source>
</evidence>
<sequence length="74" mass="8596">MLVTVFYRMAVKAAKARRKLKMRDPAMVVNRVDDVSKVIFPSLYVLFNVIYWLSFLYWIPDEVDQIAGVADIKA</sequence>
<evidence type="ECO:0000313" key="4">
    <source>
        <dbReference type="WBParaSite" id="HPBE_0001362401-mRNA-1"/>
    </source>
</evidence>
<dbReference type="Gene3D" id="1.20.58.390">
    <property type="entry name" value="Neurotransmitter-gated ion-channel transmembrane domain"/>
    <property type="match status" value="1"/>
</dbReference>
<dbReference type="SUPFAM" id="SSF90112">
    <property type="entry name" value="Neurotransmitter-gated ion-channel transmembrane pore"/>
    <property type="match status" value="1"/>
</dbReference>
<gene>
    <name evidence="2" type="ORF">HPBE_LOCUS13625</name>
</gene>
<reference evidence="4" key="2">
    <citation type="submission" date="2019-09" db="UniProtKB">
        <authorList>
            <consortium name="WormBaseParasite"/>
        </authorList>
    </citation>
    <scope>IDENTIFICATION</scope>
</reference>
<evidence type="ECO:0000256" key="1">
    <source>
        <dbReference type="SAM" id="Phobius"/>
    </source>
</evidence>
<dbReference type="EMBL" id="UZAH01028001">
    <property type="protein sequence ID" value="VDO96853.1"/>
    <property type="molecule type" value="Genomic_DNA"/>
</dbReference>
<dbReference type="AlphaFoldDB" id="A0A183FYB7"/>
<dbReference type="InterPro" id="IPR036719">
    <property type="entry name" value="Neuro-gated_channel_TM_sf"/>
</dbReference>
<evidence type="ECO:0000313" key="2">
    <source>
        <dbReference type="EMBL" id="VDO96853.1"/>
    </source>
</evidence>
<dbReference type="WBParaSite" id="HPBE_0001362401-mRNA-1">
    <property type="protein sequence ID" value="HPBE_0001362401-mRNA-1"/>
    <property type="gene ID" value="HPBE_0001362401"/>
</dbReference>
<protein>
    <submittedName>
        <fullName evidence="4">G_PROTEIN_RECEP_F1_2 domain-containing protein</fullName>
    </submittedName>
</protein>